<sequence length="261" mass="28911">MRQYEMVREEWTLGSRYNQRDQKRKVNKIYNIAITVVSILIVIVAVSIFLSDDGSDTEKATTEPKQTDQKKKVDKPAGKEEDTDLTKEDEDEDSKATEEGTEENTEDGTDTDTDTDADTDTDTDTDADTTDADTNPDTDTDKAEDAELVEVEGSGDGNVATTYTSESWKPVGTEQSGKHTTSFQKNSVDWNEMSKAIAHGAGIDQGNMRLWWLQNGGSSNTAIGTVSEGDNPKTFRVYIEWVDGSGWKPVKVEELKTNDKK</sequence>
<accession>A0ABM6XGZ5</accession>
<name>A0ABM6XGZ5_9BACI</name>
<organism evidence="4 5">
    <name type="scientific">Peribacillus butanolivorans</name>
    <dbReference type="NCBI Taxonomy" id="421767"/>
    <lineage>
        <taxon>Bacteria</taxon>
        <taxon>Bacillati</taxon>
        <taxon>Bacillota</taxon>
        <taxon>Bacilli</taxon>
        <taxon>Bacillales</taxon>
        <taxon>Bacillaceae</taxon>
        <taxon>Peribacillus</taxon>
    </lineage>
</organism>
<reference evidence="4 5" key="1">
    <citation type="submission" date="2018-07" db="EMBL/GenBank/DDBJ databases">
        <title>The molecular basis for the intramolecular migration of carboxyl group in the catabolism of para-hydroxybenzoate via gentisate.</title>
        <authorList>
            <person name="Zhao H."/>
            <person name="Xu Y."/>
            <person name="Lin S."/>
            <person name="Spain J.C."/>
            <person name="Zhou N.-Y."/>
        </authorList>
    </citation>
    <scope>NUCLEOTIDE SEQUENCE [LARGE SCALE GENOMIC DNA]</scope>
    <source>
        <strain evidence="4 5">PHB-7a</strain>
    </source>
</reference>
<evidence type="ECO:0000313" key="4">
    <source>
        <dbReference type="EMBL" id="AXN37613.1"/>
    </source>
</evidence>
<feature type="compositionally biased region" description="Basic and acidic residues" evidence="1">
    <location>
        <begin position="56"/>
        <end position="86"/>
    </location>
</feature>
<feature type="domain" description="DUF1510" evidence="3">
    <location>
        <begin position="164"/>
        <end position="255"/>
    </location>
</feature>
<keyword evidence="5" id="KW-1185">Reference proteome</keyword>
<evidence type="ECO:0000256" key="1">
    <source>
        <dbReference type="SAM" id="MobiDB-lite"/>
    </source>
</evidence>
<gene>
    <name evidence="4" type="ORF">DTO10_03755</name>
</gene>
<dbReference type="Proteomes" id="UP000260457">
    <property type="component" value="Chromosome"/>
</dbReference>
<evidence type="ECO:0000313" key="5">
    <source>
        <dbReference type="Proteomes" id="UP000260457"/>
    </source>
</evidence>
<dbReference type="InterPro" id="IPR009988">
    <property type="entry name" value="DUF1510"/>
</dbReference>
<proteinExistence type="predicted"/>
<keyword evidence="2" id="KW-0472">Membrane</keyword>
<evidence type="ECO:0000256" key="2">
    <source>
        <dbReference type="SAM" id="Phobius"/>
    </source>
</evidence>
<dbReference type="Pfam" id="PF07423">
    <property type="entry name" value="DUF1510"/>
    <property type="match status" value="1"/>
</dbReference>
<evidence type="ECO:0000259" key="3">
    <source>
        <dbReference type="Pfam" id="PF07423"/>
    </source>
</evidence>
<keyword evidence="2" id="KW-1133">Transmembrane helix</keyword>
<feature type="transmembrane region" description="Helical" evidence="2">
    <location>
        <begin position="29"/>
        <end position="50"/>
    </location>
</feature>
<protein>
    <submittedName>
        <fullName evidence="4">DUF1510 family protein</fullName>
    </submittedName>
</protein>
<feature type="region of interest" description="Disordered" evidence="1">
    <location>
        <begin position="53"/>
        <end position="182"/>
    </location>
</feature>
<keyword evidence="2" id="KW-0812">Transmembrane</keyword>
<feature type="compositionally biased region" description="Polar residues" evidence="1">
    <location>
        <begin position="159"/>
        <end position="182"/>
    </location>
</feature>
<feature type="compositionally biased region" description="Acidic residues" evidence="1">
    <location>
        <begin position="87"/>
        <end position="138"/>
    </location>
</feature>
<dbReference type="EMBL" id="CP030926">
    <property type="protein sequence ID" value="AXN37613.1"/>
    <property type="molecule type" value="Genomic_DNA"/>
</dbReference>